<protein>
    <recommendedName>
        <fullName evidence="5">Nucleoporin Nup133/Nup155-like N-terminal domain-containing protein</fullName>
    </recommendedName>
</protein>
<feature type="domain" description="Nucleoporin Nup133/Nup155-like N-terminal" evidence="5">
    <location>
        <begin position="94"/>
        <end position="197"/>
    </location>
</feature>
<dbReference type="InterPro" id="IPR004870">
    <property type="entry name" value="Nucleoporin_Nup155"/>
</dbReference>
<comment type="subcellular location">
    <subcellularLocation>
        <location evidence="1">Nucleus</location>
    </subcellularLocation>
</comment>
<evidence type="ECO:0000313" key="6">
    <source>
        <dbReference type="EMBL" id="CAL4122100.1"/>
    </source>
</evidence>
<comment type="caution">
    <text evidence="6">The sequence shown here is derived from an EMBL/GenBank/DDBJ whole genome shotgun (WGS) entry which is preliminary data.</text>
</comment>
<feature type="compositionally biased region" description="Polar residues" evidence="4">
    <location>
        <begin position="72"/>
        <end position="88"/>
    </location>
</feature>
<evidence type="ECO:0000256" key="2">
    <source>
        <dbReference type="ARBA" id="ARBA00022448"/>
    </source>
</evidence>
<gene>
    <name evidence="6" type="ORF">MNOR_LOCUS22822</name>
</gene>
<reference evidence="6 7" key="1">
    <citation type="submission" date="2024-05" db="EMBL/GenBank/DDBJ databases">
        <authorList>
            <person name="Wallberg A."/>
        </authorList>
    </citation>
    <scope>NUCLEOTIDE SEQUENCE [LARGE SCALE GENOMIC DNA]</scope>
</reference>
<keyword evidence="7" id="KW-1185">Reference proteome</keyword>
<dbReference type="PANTHER" id="PTHR10350">
    <property type="entry name" value="NUCLEAR PORE COMPLEX PROTEIN NUP155"/>
    <property type="match status" value="1"/>
</dbReference>
<organism evidence="6 7">
    <name type="scientific">Meganyctiphanes norvegica</name>
    <name type="common">Northern krill</name>
    <name type="synonym">Thysanopoda norvegica</name>
    <dbReference type="NCBI Taxonomy" id="48144"/>
    <lineage>
        <taxon>Eukaryota</taxon>
        <taxon>Metazoa</taxon>
        <taxon>Ecdysozoa</taxon>
        <taxon>Arthropoda</taxon>
        <taxon>Crustacea</taxon>
        <taxon>Multicrustacea</taxon>
        <taxon>Malacostraca</taxon>
        <taxon>Eumalacostraca</taxon>
        <taxon>Eucarida</taxon>
        <taxon>Euphausiacea</taxon>
        <taxon>Euphausiidae</taxon>
        <taxon>Meganyctiphanes</taxon>
    </lineage>
</organism>
<keyword evidence="2" id="KW-0813">Transport</keyword>
<evidence type="ECO:0000256" key="3">
    <source>
        <dbReference type="ARBA" id="ARBA00023242"/>
    </source>
</evidence>
<dbReference type="GO" id="GO:0036228">
    <property type="term" value="P:protein localization to nuclear inner membrane"/>
    <property type="evidence" value="ECO:0007669"/>
    <property type="project" value="TreeGrafter"/>
</dbReference>
<sequence>YFEKVTSLHSAYVIKMQQNTLSTTLNFTGGDAGGGIIQDVEAAGRLVDKNLNYDSNFPSLLDMLRVNPQGGASVSGLSETDYPNSGDTRTPHHLHTVRKEPLPSELMHHFQHMQCNCMMGLFPDISRAWLTIDSDIYVWLYEDGSDLAYFDGLHETILSVGLVKPRPGVFKQYIEHLLVLTTISEIVLLGVSFSQDAESK</sequence>
<name>A0AAV2RBE5_MEGNR</name>
<dbReference type="Pfam" id="PF08801">
    <property type="entry name" value="Nucleoporin_N"/>
    <property type="match status" value="1"/>
</dbReference>
<feature type="region of interest" description="Disordered" evidence="4">
    <location>
        <begin position="72"/>
        <end position="92"/>
    </location>
</feature>
<evidence type="ECO:0000256" key="4">
    <source>
        <dbReference type="SAM" id="MobiDB-lite"/>
    </source>
</evidence>
<evidence type="ECO:0000259" key="5">
    <source>
        <dbReference type="Pfam" id="PF08801"/>
    </source>
</evidence>
<evidence type="ECO:0000313" key="7">
    <source>
        <dbReference type="Proteomes" id="UP001497623"/>
    </source>
</evidence>
<evidence type="ECO:0000256" key="1">
    <source>
        <dbReference type="ARBA" id="ARBA00004123"/>
    </source>
</evidence>
<proteinExistence type="predicted"/>
<dbReference type="GO" id="GO:0006606">
    <property type="term" value="P:protein import into nucleus"/>
    <property type="evidence" value="ECO:0007669"/>
    <property type="project" value="TreeGrafter"/>
</dbReference>
<dbReference type="InterPro" id="IPR014908">
    <property type="entry name" value="Nucleoporin_Nup133/Nup155_N"/>
</dbReference>
<dbReference type="GO" id="GO:0044611">
    <property type="term" value="C:nuclear pore inner ring"/>
    <property type="evidence" value="ECO:0007669"/>
    <property type="project" value="TreeGrafter"/>
</dbReference>
<dbReference type="GO" id="GO:0017056">
    <property type="term" value="F:structural constituent of nuclear pore"/>
    <property type="evidence" value="ECO:0007669"/>
    <property type="project" value="InterPro"/>
</dbReference>
<keyword evidence="3" id="KW-0539">Nucleus</keyword>
<feature type="non-terminal residue" evidence="6">
    <location>
        <position position="1"/>
    </location>
</feature>
<dbReference type="GO" id="GO:0006405">
    <property type="term" value="P:RNA export from nucleus"/>
    <property type="evidence" value="ECO:0007669"/>
    <property type="project" value="TreeGrafter"/>
</dbReference>
<dbReference type="PANTHER" id="PTHR10350:SF6">
    <property type="entry name" value="NUCLEAR PORE COMPLEX PROTEIN NUP155"/>
    <property type="match status" value="1"/>
</dbReference>
<dbReference type="EMBL" id="CAXKWB010019547">
    <property type="protein sequence ID" value="CAL4122100.1"/>
    <property type="molecule type" value="Genomic_DNA"/>
</dbReference>
<dbReference type="AlphaFoldDB" id="A0AAV2RBE5"/>
<dbReference type="GO" id="GO:0000972">
    <property type="term" value="P:transcription-dependent tethering of RNA polymerase II gene DNA at nuclear periphery"/>
    <property type="evidence" value="ECO:0007669"/>
    <property type="project" value="TreeGrafter"/>
</dbReference>
<accession>A0AAV2RBE5</accession>
<dbReference type="Proteomes" id="UP001497623">
    <property type="component" value="Unassembled WGS sequence"/>
</dbReference>